<dbReference type="PANTHER" id="PTHR38779:SF2">
    <property type="entry name" value="TYPE II SECRETION SYSTEM PROTEIN I-RELATED"/>
    <property type="match status" value="1"/>
</dbReference>
<dbReference type="GO" id="GO:0015628">
    <property type="term" value="P:protein secretion by the type II secretion system"/>
    <property type="evidence" value="ECO:0007669"/>
    <property type="project" value="InterPro"/>
</dbReference>
<reference evidence="10 11" key="1">
    <citation type="journal article" date="2014" name="PLoS ONE">
        <title>Physiological and genomic features of a novel sulfur-oxidizing gammaproteobacterium belonging to a previously uncultivated symbiotic lineage isolated from a hydrothermal vent.</title>
        <authorList>
            <person name="Nunoura T."/>
            <person name="Takaki Y."/>
            <person name="Kazama H."/>
            <person name="Kakuta J."/>
            <person name="Shimamura S."/>
            <person name="Makita H."/>
            <person name="Hirai M."/>
            <person name="Miyazaki M."/>
            <person name="Takai K."/>
        </authorList>
    </citation>
    <scope>NUCLEOTIDE SEQUENCE [LARGE SCALE GENOMIC DNA]</scope>
    <source>
        <strain evidence="10 11">Hiromi1</strain>
    </source>
</reference>
<dbReference type="Pfam" id="PF07963">
    <property type="entry name" value="N_methyl"/>
    <property type="match status" value="1"/>
</dbReference>
<evidence type="ECO:0000256" key="6">
    <source>
        <dbReference type="ARBA" id="ARBA00022692"/>
    </source>
</evidence>
<dbReference type="GO" id="GO:0005886">
    <property type="term" value="C:plasma membrane"/>
    <property type="evidence" value="ECO:0007669"/>
    <property type="project" value="UniProtKB-SubCell"/>
</dbReference>
<dbReference type="EMBL" id="AP012273">
    <property type="protein sequence ID" value="BAO43422.1"/>
    <property type="molecule type" value="Genomic_DNA"/>
</dbReference>
<comment type="similarity">
    <text evidence="2">Belongs to the GSP I family.</text>
</comment>
<feature type="transmembrane region" description="Helical" evidence="9">
    <location>
        <begin position="12"/>
        <end position="32"/>
    </location>
</feature>
<evidence type="ECO:0000313" key="11">
    <source>
        <dbReference type="Proteomes" id="UP000031631"/>
    </source>
</evidence>
<evidence type="ECO:0000256" key="9">
    <source>
        <dbReference type="SAM" id="Phobius"/>
    </source>
</evidence>
<keyword evidence="6 9" id="KW-0812">Transmembrane</keyword>
<proteinExistence type="inferred from homology"/>
<dbReference type="InterPro" id="IPR010052">
    <property type="entry name" value="T2SS_protein-GspI"/>
</dbReference>
<evidence type="ECO:0000256" key="8">
    <source>
        <dbReference type="ARBA" id="ARBA00023136"/>
    </source>
</evidence>
<comment type="subcellular location">
    <subcellularLocation>
        <location evidence="1">Cell inner membrane</location>
        <topology evidence="1">Single-pass membrane protein</topology>
    </subcellularLocation>
</comment>
<dbReference type="GO" id="GO:0015627">
    <property type="term" value="C:type II protein secretion system complex"/>
    <property type="evidence" value="ECO:0007669"/>
    <property type="project" value="InterPro"/>
</dbReference>
<accession>A0A7U6GGX1</accession>
<evidence type="ECO:0000256" key="1">
    <source>
        <dbReference type="ARBA" id="ARBA00004377"/>
    </source>
</evidence>
<evidence type="ECO:0000256" key="4">
    <source>
        <dbReference type="ARBA" id="ARBA00022481"/>
    </source>
</evidence>
<evidence type="ECO:0000256" key="5">
    <source>
        <dbReference type="ARBA" id="ARBA00022519"/>
    </source>
</evidence>
<gene>
    <name evidence="10" type="ORF">TBH_C0477</name>
</gene>
<keyword evidence="4" id="KW-0488">Methylation</keyword>
<keyword evidence="11" id="KW-1185">Reference proteome</keyword>
<sequence length="126" mass="14177">MLMRREQGFSLLEVLVAFAILGMSLGILYKAFGGSLRNLSVAGDYTRAMIIAESHLAEAANRMPLEPGADQGEAGDYRWQLRVQPWEDLEDLPQTFKAWLVEVQVSWGSTGRQRNYTISTLRLSDK</sequence>
<keyword evidence="5" id="KW-0997">Cell inner membrane</keyword>
<evidence type="ECO:0000313" key="10">
    <source>
        <dbReference type="EMBL" id="BAO43422.1"/>
    </source>
</evidence>
<keyword evidence="8 9" id="KW-0472">Membrane</keyword>
<name>A0A7U6GGX1_9GAMM</name>
<evidence type="ECO:0000256" key="3">
    <source>
        <dbReference type="ARBA" id="ARBA00022475"/>
    </source>
</evidence>
<dbReference type="PROSITE" id="PS00409">
    <property type="entry name" value="PROKAR_NTER_METHYL"/>
    <property type="match status" value="1"/>
</dbReference>
<organism evidence="10 11">
    <name type="scientific">Thiolapillus brandeum</name>
    <dbReference type="NCBI Taxonomy" id="1076588"/>
    <lineage>
        <taxon>Bacteria</taxon>
        <taxon>Pseudomonadati</taxon>
        <taxon>Pseudomonadota</taxon>
        <taxon>Gammaproteobacteria</taxon>
        <taxon>Chromatiales</taxon>
        <taxon>Sedimenticolaceae</taxon>
        <taxon>Thiolapillus</taxon>
    </lineage>
</organism>
<evidence type="ECO:0000256" key="7">
    <source>
        <dbReference type="ARBA" id="ARBA00022989"/>
    </source>
</evidence>
<keyword evidence="7 9" id="KW-1133">Transmembrane helix</keyword>
<protein>
    <submittedName>
        <fullName evidence="10">General secretion pathway protein I</fullName>
    </submittedName>
</protein>
<evidence type="ECO:0000256" key="2">
    <source>
        <dbReference type="ARBA" id="ARBA00008358"/>
    </source>
</evidence>
<dbReference type="PANTHER" id="PTHR38779">
    <property type="entry name" value="TYPE II SECRETION SYSTEM PROTEIN I-RELATED"/>
    <property type="match status" value="1"/>
</dbReference>
<dbReference type="AlphaFoldDB" id="A0A7U6GGX1"/>
<keyword evidence="3" id="KW-1003">Cell membrane</keyword>
<dbReference type="InterPro" id="IPR012902">
    <property type="entry name" value="N_methyl_site"/>
</dbReference>
<dbReference type="Proteomes" id="UP000031631">
    <property type="component" value="Chromosome"/>
</dbReference>
<dbReference type="KEGG" id="tbn:TBH_C0477"/>
<dbReference type="NCBIfam" id="TIGR02532">
    <property type="entry name" value="IV_pilin_GFxxxE"/>
    <property type="match status" value="1"/>
</dbReference>